<evidence type="ECO:0000256" key="4">
    <source>
        <dbReference type="ARBA" id="ARBA00022827"/>
    </source>
</evidence>
<comment type="catalytic activity">
    <reaction evidence="8">
        <text>a quinone + NADH + H(+) = a quinol + NAD(+)</text>
        <dbReference type="Rhea" id="RHEA:46160"/>
        <dbReference type="ChEBI" id="CHEBI:15378"/>
        <dbReference type="ChEBI" id="CHEBI:24646"/>
        <dbReference type="ChEBI" id="CHEBI:57540"/>
        <dbReference type="ChEBI" id="CHEBI:57945"/>
        <dbReference type="ChEBI" id="CHEBI:132124"/>
        <dbReference type="EC" id="1.6.5.9"/>
    </reaction>
</comment>
<dbReference type="PATRIC" id="fig|1237149.3.peg.4094"/>
<dbReference type="Gene3D" id="3.50.50.100">
    <property type="match status" value="1"/>
</dbReference>
<organism evidence="12 13">
    <name type="scientific">Fulvivirga imtechensis AK7</name>
    <dbReference type="NCBI Taxonomy" id="1237149"/>
    <lineage>
        <taxon>Bacteria</taxon>
        <taxon>Pseudomonadati</taxon>
        <taxon>Bacteroidota</taxon>
        <taxon>Cytophagia</taxon>
        <taxon>Cytophagales</taxon>
        <taxon>Fulvivirgaceae</taxon>
        <taxon>Fulvivirga</taxon>
    </lineage>
</organism>
<dbReference type="InterPro" id="IPR036188">
    <property type="entry name" value="FAD/NAD-bd_sf"/>
</dbReference>
<evidence type="ECO:0000259" key="11">
    <source>
        <dbReference type="Pfam" id="PF22366"/>
    </source>
</evidence>
<dbReference type="SUPFAM" id="SSF51905">
    <property type="entry name" value="FAD/NAD(P)-binding domain"/>
    <property type="match status" value="2"/>
</dbReference>
<evidence type="ECO:0000256" key="2">
    <source>
        <dbReference type="ARBA" id="ARBA00012637"/>
    </source>
</evidence>
<feature type="domain" description="FAD/NAD(P)-binding" evidence="10">
    <location>
        <begin position="33"/>
        <end position="350"/>
    </location>
</feature>
<dbReference type="EC" id="1.6.5.9" evidence="2"/>
<feature type="transmembrane region" description="Helical" evidence="9">
    <location>
        <begin position="394"/>
        <end position="414"/>
    </location>
</feature>
<evidence type="ECO:0000256" key="5">
    <source>
        <dbReference type="ARBA" id="ARBA00022946"/>
    </source>
</evidence>
<dbReference type="PANTHER" id="PTHR43706">
    <property type="entry name" value="NADH DEHYDROGENASE"/>
    <property type="match status" value="1"/>
</dbReference>
<accession>L8JLS0</accession>
<comment type="caution">
    <text evidence="12">The sequence shown here is derived from an EMBL/GenBank/DDBJ whole genome shotgun (WGS) entry which is preliminary data.</text>
</comment>
<keyword evidence="7" id="KW-0520">NAD</keyword>
<protein>
    <recommendedName>
        <fullName evidence="2">NADH:ubiquinone reductase (non-electrogenic)</fullName>
        <ecNumber evidence="2">1.6.5.9</ecNumber>
    </recommendedName>
</protein>
<evidence type="ECO:0000313" key="13">
    <source>
        <dbReference type="Proteomes" id="UP000011135"/>
    </source>
</evidence>
<keyword evidence="9" id="KW-0472">Membrane</keyword>
<dbReference type="AlphaFoldDB" id="L8JLS0"/>
<dbReference type="PANTHER" id="PTHR43706:SF47">
    <property type="entry name" value="EXTERNAL NADH-UBIQUINONE OXIDOREDUCTASE 1, MITOCHONDRIAL-RELATED"/>
    <property type="match status" value="1"/>
</dbReference>
<dbReference type="Pfam" id="PF22366">
    <property type="entry name" value="NDH2_C"/>
    <property type="match status" value="1"/>
</dbReference>
<feature type="domain" description="External alternative NADH-ubiquinone oxidoreductase-like C-terminal" evidence="11">
    <location>
        <begin position="374"/>
        <end position="429"/>
    </location>
</feature>
<name>L8JLS0_9BACT</name>
<dbReference type="InterPro" id="IPR023753">
    <property type="entry name" value="FAD/NAD-binding_dom"/>
</dbReference>
<proteinExistence type="inferred from homology"/>
<evidence type="ECO:0000313" key="12">
    <source>
        <dbReference type="EMBL" id="ELR69876.1"/>
    </source>
</evidence>
<keyword evidence="3" id="KW-0285">Flavoprotein</keyword>
<keyword evidence="5" id="KW-0809">Transit peptide</keyword>
<dbReference type="EMBL" id="AMZN01000066">
    <property type="protein sequence ID" value="ELR69876.1"/>
    <property type="molecule type" value="Genomic_DNA"/>
</dbReference>
<dbReference type="GO" id="GO:0050136">
    <property type="term" value="F:NADH dehydrogenase (quinone) (non-electrogenic) activity"/>
    <property type="evidence" value="ECO:0007669"/>
    <property type="project" value="UniProtKB-EC"/>
</dbReference>
<keyword evidence="6" id="KW-0560">Oxidoreductase</keyword>
<sequence length="453" mass="50758">MSFANITPAITKGMLMVSEHIKKIPIPETEYPRLVILGGGFAGITLVKKLSNLPLQIVLFDRNNYHTFQPLLYQVATAGLEPDSIAGPLRKQLESIKNFYFRMAEVHVIHAKEKYIETEIGAMSYDHLVIATGSRTNFFGNDSIMTHAFPLKQIPQALDLRSHILQNFEAATVTTDADQLESMMNIVIVGGGPTGVEVAGALGELKKNVLPSDYPDLDFDHMNIILLEGTSRLLGGMSEFASRKAIKYLKKFDVQVRLSTMVTSYDGLVAELSNGSSIKTHTLIWAAGVKGNYPDGIAPTSIEKARLLVDEYNRLLDYDDIYAIGDIALMKSKDYPYGHPMLAPVAIQQGNNLAKNLKRMLKSKPMKPFQYYDKGSMATIGRNKAVVDLGKLRFGGLFAWMIWMFVHLISIIGFRNRLIVFSNWVWNYFTYDKGTRLIIRKFIPKHKANDVTV</sequence>
<dbReference type="Pfam" id="PF07992">
    <property type="entry name" value="Pyr_redox_2"/>
    <property type="match status" value="1"/>
</dbReference>
<dbReference type="InterPro" id="IPR054585">
    <property type="entry name" value="NDH2-like_C"/>
</dbReference>
<evidence type="ECO:0000256" key="1">
    <source>
        <dbReference type="ARBA" id="ARBA00005272"/>
    </source>
</evidence>
<dbReference type="eggNOG" id="COG1252">
    <property type="taxonomic scope" value="Bacteria"/>
</dbReference>
<dbReference type="STRING" id="1237149.C900_04579"/>
<dbReference type="PRINTS" id="PR00368">
    <property type="entry name" value="FADPNR"/>
</dbReference>
<dbReference type="InterPro" id="IPR045024">
    <property type="entry name" value="NDH-2"/>
</dbReference>
<evidence type="ECO:0000256" key="7">
    <source>
        <dbReference type="ARBA" id="ARBA00023027"/>
    </source>
</evidence>
<evidence type="ECO:0000259" key="10">
    <source>
        <dbReference type="Pfam" id="PF07992"/>
    </source>
</evidence>
<evidence type="ECO:0000256" key="3">
    <source>
        <dbReference type="ARBA" id="ARBA00022630"/>
    </source>
</evidence>
<dbReference type="Proteomes" id="UP000011135">
    <property type="component" value="Unassembled WGS sequence"/>
</dbReference>
<keyword evidence="9" id="KW-1133">Transmembrane helix</keyword>
<evidence type="ECO:0000256" key="9">
    <source>
        <dbReference type="SAM" id="Phobius"/>
    </source>
</evidence>
<keyword evidence="4" id="KW-0274">FAD</keyword>
<comment type="similarity">
    <text evidence="1">Belongs to the NADH dehydrogenase family.</text>
</comment>
<reference evidence="12 13" key="1">
    <citation type="submission" date="2012-12" db="EMBL/GenBank/DDBJ databases">
        <title>Genome assembly of Fulvivirga imtechensis AK7.</title>
        <authorList>
            <person name="Nupur N."/>
            <person name="Khatri I."/>
            <person name="Kumar R."/>
            <person name="Subramanian S."/>
            <person name="Pinnaka A."/>
        </authorList>
    </citation>
    <scope>NUCLEOTIDE SEQUENCE [LARGE SCALE GENOMIC DNA]</scope>
    <source>
        <strain evidence="12 13">AK7</strain>
    </source>
</reference>
<keyword evidence="9" id="KW-0812">Transmembrane</keyword>
<dbReference type="RefSeq" id="WP_009581767.1">
    <property type="nucleotide sequence ID" value="NZ_AMZN01000066.1"/>
</dbReference>
<evidence type="ECO:0000256" key="6">
    <source>
        <dbReference type="ARBA" id="ARBA00023002"/>
    </source>
</evidence>
<evidence type="ECO:0000256" key="8">
    <source>
        <dbReference type="ARBA" id="ARBA00047599"/>
    </source>
</evidence>
<dbReference type="PRINTS" id="PR00411">
    <property type="entry name" value="PNDRDTASEI"/>
</dbReference>
<gene>
    <name evidence="12" type="ORF">C900_04579</name>
</gene>
<keyword evidence="13" id="KW-1185">Reference proteome</keyword>